<reference evidence="6 7" key="1">
    <citation type="journal article" date="2018" name="Mol. Plant">
        <title>The genome of Artemisia annua provides insight into the evolution of Asteraceae family and artemisinin biosynthesis.</title>
        <authorList>
            <person name="Shen Q."/>
            <person name="Zhang L."/>
            <person name="Liao Z."/>
            <person name="Wang S."/>
            <person name="Yan T."/>
            <person name="Shi P."/>
            <person name="Liu M."/>
            <person name="Fu X."/>
            <person name="Pan Q."/>
            <person name="Wang Y."/>
            <person name="Lv Z."/>
            <person name="Lu X."/>
            <person name="Zhang F."/>
            <person name="Jiang W."/>
            <person name="Ma Y."/>
            <person name="Chen M."/>
            <person name="Hao X."/>
            <person name="Li L."/>
            <person name="Tang Y."/>
            <person name="Lv G."/>
            <person name="Zhou Y."/>
            <person name="Sun X."/>
            <person name="Brodelius P.E."/>
            <person name="Rose J.K.C."/>
            <person name="Tang K."/>
        </authorList>
    </citation>
    <scope>NUCLEOTIDE SEQUENCE [LARGE SCALE GENOMIC DNA]</scope>
    <source>
        <strain evidence="7">cv. Huhao1</strain>
        <tissue evidence="6">Leaf</tissue>
    </source>
</reference>
<dbReference type="Pfam" id="PF13499">
    <property type="entry name" value="EF-hand_7"/>
    <property type="match status" value="2"/>
</dbReference>
<feature type="compositionally biased region" description="Low complexity" evidence="4">
    <location>
        <begin position="24"/>
        <end position="40"/>
    </location>
</feature>
<evidence type="ECO:0000313" key="7">
    <source>
        <dbReference type="Proteomes" id="UP000245207"/>
    </source>
</evidence>
<dbReference type="PANTHER" id="PTHR10891">
    <property type="entry name" value="EF-HAND CALCIUM-BINDING DOMAIN CONTAINING PROTEIN"/>
    <property type="match status" value="1"/>
</dbReference>
<keyword evidence="3" id="KW-0106">Calcium</keyword>
<evidence type="ECO:0000256" key="4">
    <source>
        <dbReference type="SAM" id="MobiDB-lite"/>
    </source>
</evidence>
<dbReference type="SUPFAM" id="SSF47473">
    <property type="entry name" value="EF-hand"/>
    <property type="match status" value="1"/>
</dbReference>
<dbReference type="InterPro" id="IPR011992">
    <property type="entry name" value="EF-hand-dom_pair"/>
</dbReference>
<dbReference type="PROSITE" id="PS00018">
    <property type="entry name" value="EF_HAND_1"/>
    <property type="match status" value="4"/>
</dbReference>
<protein>
    <submittedName>
        <fullName evidence="6">Calcium-binding EF-hand family protein</fullName>
    </submittedName>
</protein>
<feature type="domain" description="EF-hand" evidence="5">
    <location>
        <begin position="176"/>
        <end position="209"/>
    </location>
</feature>
<feature type="domain" description="EF-hand" evidence="5">
    <location>
        <begin position="70"/>
        <end position="105"/>
    </location>
</feature>
<name>A0A2U1N433_ARTAN</name>
<evidence type="ECO:0000256" key="2">
    <source>
        <dbReference type="ARBA" id="ARBA00022737"/>
    </source>
</evidence>
<keyword evidence="1" id="KW-0479">Metal-binding</keyword>
<feature type="domain" description="EF-hand" evidence="5">
    <location>
        <begin position="139"/>
        <end position="174"/>
    </location>
</feature>
<dbReference type="InterPro" id="IPR018247">
    <property type="entry name" value="EF_Hand_1_Ca_BS"/>
</dbReference>
<keyword evidence="2" id="KW-0677">Repeat</keyword>
<dbReference type="AlphaFoldDB" id="A0A2U1N433"/>
<dbReference type="Gene3D" id="1.10.238.10">
    <property type="entry name" value="EF-hand"/>
    <property type="match status" value="2"/>
</dbReference>
<feature type="region of interest" description="Disordered" evidence="4">
    <location>
        <begin position="1"/>
        <end position="59"/>
    </location>
</feature>
<dbReference type="PROSITE" id="PS50222">
    <property type="entry name" value="EF_HAND_2"/>
    <property type="match status" value="4"/>
</dbReference>
<accession>A0A2U1N433</accession>
<feature type="domain" description="EF-hand" evidence="5">
    <location>
        <begin position="106"/>
        <end position="138"/>
    </location>
</feature>
<dbReference type="SMART" id="SM00054">
    <property type="entry name" value="EFh"/>
    <property type="match status" value="4"/>
</dbReference>
<dbReference type="InterPro" id="IPR039647">
    <property type="entry name" value="EF_hand_pair_protein_CML-like"/>
</dbReference>
<dbReference type="STRING" id="35608.A0A2U1N433"/>
<sequence>MKLPAKINPKHIFRSKKHQAVTRSDQSSFSSSNTTSSDSPESSHHHHQDRLKASGVTTPTSVLPSDEYSDFQSDLIQAFRFIDTDNDGKITTQELETILNRIVRSDIITSMLTEIDSNGDGVITLEEFGAVSEAFGPAACDGELREVFEFFDRDGDGKITADELYEVFVSLGDGKVTVEECVGMIKSVDVNGDGFVCFDDFRTMMELKR</sequence>
<keyword evidence="7" id="KW-1185">Reference proteome</keyword>
<dbReference type="CDD" id="cd00051">
    <property type="entry name" value="EFh"/>
    <property type="match status" value="1"/>
</dbReference>
<evidence type="ECO:0000256" key="1">
    <source>
        <dbReference type="ARBA" id="ARBA00022723"/>
    </source>
</evidence>
<dbReference type="OrthoDB" id="26525at2759"/>
<evidence type="ECO:0000259" key="5">
    <source>
        <dbReference type="PROSITE" id="PS50222"/>
    </source>
</evidence>
<gene>
    <name evidence="6" type="ORF">CTI12_AA308840</name>
</gene>
<dbReference type="InterPro" id="IPR002048">
    <property type="entry name" value="EF_hand_dom"/>
</dbReference>
<feature type="compositionally biased region" description="Basic residues" evidence="4">
    <location>
        <begin position="8"/>
        <end position="20"/>
    </location>
</feature>
<dbReference type="GO" id="GO:0005509">
    <property type="term" value="F:calcium ion binding"/>
    <property type="evidence" value="ECO:0007669"/>
    <property type="project" value="InterPro"/>
</dbReference>
<dbReference type="Proteomes" id="UP000245207">
    <property type="component" value="Unassembled WGS sequence"/>
</dbReference>
<organism evidence="6 7">
    <name type="scientific">Artemisia annua</name>
    <name type="common">Sweet wormwood</name>
    <dbReference type="NCBI Taxonomy" id="35608"/>
    <lineage>
        <taxon>Eukaryota</taxon>
        <taxon>Viridiplantae</taxon>
        <taxon>Streptophyta</taxon>
        <taxon>Embryophyta</taxon>
        <taxon>Tracheophyta</taxon>
        <taxon>Spermatophyta</taxon>
        <taxon>Magnoliopsida</taxon>
        <taxon>eudicotyledons</taxon>
        <taxon>Gunneridae</taxon>
        <taxon>Pentapetalae</taxon>
        <taxon>asterids</taxon>
        <taxon>campanulids</taxon>
        <taxon>Asterales</taxon>
        <taxon>Asteraceae</taxon>
        <taxon>Asteroideae</taxon>
        <taxon>Anthemideae</taxon>
        <taxon>Artemisiinae</taxon>
        <taxon>Artemisia</taxon>
    </lineage>
</organism>
<dbReference type="EMBL" id="PKPP01003672">
    <property type="protein sequence ID" value="PWA68271.1"/>
    <property type="molecule type" value="Genomic_DNA"/>
</dbReference>
<comment type="caution">
    <text evidence="6">The sequence shown here is derived from an EMBL/GenBank/DDBJ whole genome shotgun (WGS) entry which is preliminary data.</text>
</comment>
<proteinExistence type="predicted"/>
<dbReference type="FunFam" id="1.10.238.10:FF:000003">
    <property type="entry name" value="Calmodulin A"/>
    <property type="match status" value="1"/>
</dbReference>
<evidence type="ECO:0000256" key="3">
    <source>
        <dbReference type="ARBA" id="ARBA00022837"/>
    </source>
</evidence>
<evidence type="ECO:0000313" key="6">
    <source>
        <dbReference type="EMBL" id="PWA68271.1"/>
    </source>
</evidence>